<proteinExistence type="predicted"/>
<keyword evidence="2" id="KW-1185">Reference proteome</keyword>
<organism evidence="1 2">
    <name type="scientific">Sagittula marina</name>
    <dbReference type="NCBI Taxonomy" id="943940"/>
    <lineage>
        <taxon>Bacteria</taxon>
        <taxon>Pseudomonadati</taxon>
        <taxon>Pseudomonadota</taxon>
        <taxon>Alphaproteobacteria</taxon>
        <taxon>Rhodobacterales</taxon>
        <taxon>Roseobacteraceae</taxon>
        <taxon>Sagittula</taxon>
    </lineage>
</organism>
<dbReference type="Proteomes" id="UP000541426">
    <property type="component" value="Unassembled WGS sequence"/>
</dbReference>
<dbReference type="RefSeq" id="WP_344717117.1">
    <property type="nucleotide sequence ID" value="NZ_BAABBZ010000059.1"/>
</dbReference>
<gene>
    <name evidence="1" type="ORF">GGQ68_001663</name>
</gene>
<comment type="caution">
    <text evidence="1">The sequence shown here is derived from an EMBL/GenBank/DDBJ whole genome shotgun (WGS) entry which is preliminary data.</text>
</comment>
<sequence length="53" mass="5850">MQLDIQAMGAFRAFENGSKESAIGMEKNKTLDFFWVVHGGRCRLQQASNASTA</sequence>
<protein>
    <submittedName>
        <fullName evidence="1">Uncharacterized protein</fullName>
    </submittedName>
</protein>
<reference evidence="1 2" key="1">
    <citation type="submission" date="2020-08" db="EMBL/GenBank/DDBJ databases">
        <title>Genomic Encyclopedia of Type Strains, Phase IV (KMG-IV): sequencing the most valuable type-strain genomes for metagenomic binning, comparative biology and taxonomic classification.</title>
        <authorList>
            <person name="Goeker M."/>
        </authorList>
    </citation>
    <scope>NUCLEOTIDE SEQUENCE [LARGE SCALE GENOMIC DNA]</scope>
    <source>
        <strain evidence="1 2">DSM 102235</strain>
    </source>
</reference>
<evidence type="ECO:0000313" key="2">
    <source>
        <dbReference type="Proteomes" id="UP000541426"/>
    </source>
</evidence>
<name>A0A7W6DUA7_9RHOB</name>
<accession>A0A7W6DUA7</accession>
<evidence type="ECO:0000313" key="1">
    <source>
        <dbReference type="EMBL" id="MBB3985334.1"/>
    </source>
</evidence>
<dbReference type="AlphaFoldDB" id="A0A7W6DUA7"/>
<dbReference type="EMBL" id="JACIEJ010000003">
    <property type="protein sequence ID" value="MBB3985334.1"/>
    <property type="molecule type" value="Genomic_DNA"/>
</dbReference>